<sequence>MSSKCDIYKCIKPRTGNKVSHSNIKTGRWFRPNIRRLSFESKVLNKVIKLNVATRTLRTIYHKHGLDNFLLNTRASKLTDKALSLKRQIRKKLSQTQDVNQA</sequence>
<evidence type="ECO:0000256" key="5">
    <source>
        <dbReference type="ARBA" id="ARBA00035475"/>
    </source>
</evidence>
<gene>
    <name evidence="6" type="primary">rpmB</name>
    <name evidence="6" type="ORF">P857_643</name>
</gene>
<comment type="caution">
    <text evidence="6">The sequence shown here is derived from an EMBL/GenBank/DDBJ whole genome shotgun (WGS) entry which is preliminary data.</text>
</comment>
<reference evidence="6 7" key="1">
    <citation type="journal article" date="2013" name="PLoS ONE">
        <title>Bacterial endosymbiosis in a chordate host: long-term co-evolution and conservation of secondary metabolism.</title>
        <authorList>
            <person name="Kwan J.C."/>
            <person name="Schmidt E.W."/>
        </authorList>
    </citation>
    <scope>NUCLEOTIDE SEQUENCE [LARGE SCALE GENOMIC DNA]</scope>
    <source>
        <strain evidence="7">L6</strain>
    </source>
</reference>
<comment type="similarity">
    <text evidence="1">Belongs to the bacterial ribosomal protein bL28 family.</text>
</comment>
<dbReference type="InterPro" id="IPR034704">
    <property type="entry name" value="Ribosomal_bL28/bL31-like_sf"/>
</dbReference>
<dbReference type="GO" id="GO:0022625">
    <property type="term" value="C:cytosolic large ribosomal subunit"/>
    <property type="evidence" value="ECO:0007669"/>
    <property type="project" value="TreeGrafter"/>
</dbReference>
<evidence type="ECO:0000313" key="6">
    <source>
        <dbReference type="EMBL" id="ETO91155.1"/>
    </source>
</evidence>
<dbReference type="InterPro" id="IPR001383">
    <property type="entry name" value="Ribosomal_bL28_bact-type"/>
</dbReference>
<organism evidence="6 7">
    <name type="scientific">Candidatus Xenolissoclinum pacificiensis L6</name>
    <dbReference type="NCBI Taxonomy" id="1401685"/>
    <lineage>
        <taxon>Bacteria</taxon>
        <taxon>Pseudomonadati</taxon>
        <taxon>Pseudomonadota</taxon>
        <taxon>Alphaproteobacteria</taxon>
        <taxon>Rickettsiales</taxon>
        <taxon>Anaplasmataceae</taxon>
        <taxon>Candidatus Xenolissoclinum</taxon>
    </lineage>
</organism>
<evidence type="ECO:0000313" key="7">
    <source>
        <dbReference type="Proteomes" id="UP000018951"/>
    </source>
</evidence>
<keyword evidence="3" id="KW-0687">Ribonucleoprotein</keyword>
<dbReference type="Gene3D" id="2.30.170.40">
    <property type="entry name" value="Ribosomal protein L28/L24"/>
    <property type="match status" value="1"/>
</dbReference>
<dbReference type="InterPro" id="IPR037147">
    <property type="entry name" value="Ribosomal_bL28_sf"/>
</dbReference>
<accession>W2UZ58</accession>
<dbReference type="GO" id="GO:0006412">
    <property type="term" value="P:translation"/>
    <property type="evidence" value="ECO:0007669"/>
    <property type="project" value="InterPro"/>
</dbReference>
<dbReference type="GO" id="GO:0003735">
    <property type="term" value="F:structural constituent of ribosome"/>
    <property type="evidence" value="ECO:0007669"/>
    <property type="project" value="InterPro"/>
</dbReference>
<dbReference type="Pfam" id="PF00830">
    <property type="entry name" value="Ribosomal_L28"/>
    <property type="match status" value="1"/>
</dbReference>
<keyword evidence="7" id="KW-1185">Reference proteome</keyword>
<dbReference type="STRING" id="1401685.P857_643"/>
<evidence type="ECO:0000256" key="1">
    <source>
        <dbReference type="ARBA" id="ARBA00008760"/>
    </source>
</evidence>
<dbReference type="AlphaFoldDB" id="W2UZ58"/>
<evidence type="ECO:0000256" key="2">
    <source>
        <dbReference type="ARBA" id="ARBA00022980"/>
    </source>
</evidence>
<dbReference type="NCBIfam" id="TIGR00009">
    <property type="entry name" value="L28"/>
    <property type="match status" value="1"/>
</dbReference>
<dbReference type="Proteomes" id="UP000018951">
    <property type="component" value="Unassembled WGS sequence"/>
</dbReference>
<evidence type="ECO:0000256" key="3">
    <source>
        <dbReference type="ARBA" id="ARBA00023274"/>
    </source>
</evidence>
<dbReference type="InterPro" id="IPR026569">
    <property type="entry name" value="Ribosomal_bL28"/>
</dbReference>
<dbReference type="PANTHER" id="PTHR13528">
    <property type="entry name" value="39S RIBOSOMAL PROTEIN L28, MITOCHONDRIAL"/>
    <property type="match status" value="1"/>
</dbReference>
<name>W2UZ58_9RICK</name>
<dbReference type="EMBL" id="AXCJ01000008">
    <property type="protein sequence ID" value="ETO91155.1"/>
    <property type="molecule type" value="Genomic_DNA"/>
</dbReference>
<dbReference type="SUPFAM" id="SSF143800">
    <property type="entry name" value="L28p-like"/>
    <property type="match status" value="1"/>
</dbReference>
<dbReference type="PANTHER" id="PTHR13528:SF2">
    <property type="entry name" value="LARGE RIBOSOMAL SUBUNIT PROTEIN BL28M"/>
    <property type="match status" value="1"/>
</dbReference>
<proteinExistence type="inferred from homology"/>
<protein>
    <recommendedName>
        <fullName evidence="4">Large ribosomal subunit protein bL28</fullName>
    </recommendedName>
    <alternativeName>
        <fullName evidence="5">50S ribosomal protein L28</fullName>
    </alternativeName>
</protein>
<evidence type="ECO:0000256" key="4">
    <source>
        <dbReference type="ARBA" id="ARBA00035174"/>
    </source>
</evidence>
<keyword evidence="2 6" id="KW-0689">Ribosomal protein</keyword>